<dbReference type="AlphaFoldDB" id="A0A8S3A8W5"/>
<dbReference type="EMBL" id="CAJOBC010146179">
    <property type="protein sequence ID" value="CAF4661219.1"/>
    <property type="molecule type" value="Genomic_DNA"/>
</dbReference>
<gene>
    <name evidence="1" type="ORF">SRO942_LOCUS50645</name>
</gene>
<evidence type="ECO:0000313" key="2">
    <source>
        <dbReference type="Proteomes" id="UP000681722"/>
    </source>
</evidence>
<comment type="caution">
    <text evidence="1">The sequence shown here is derived from an EMBL/GenBank/DDBJ whole genome shotgun (WGS) entry which is preliminary data.</text>
</comment>
<name>A0A8S3A8W5_9BILA</name>
<dbReference type="Proteomes" id="UP000681722">
    <property type="component" value="Unassembled WGS sequence"/>
</dbReference>
<protein>
    <submittedName>
        <fullName evidence="1">Uncharacterized protein</fullName>
    </submittedName>
</protein>
<feature type="non-terminal residue" evidence="1">
    <location>
        <position position="41"/>
    </location>
</feature>
<reference evidence="1" key="1">
    <citation type="submission" date="2021-02" db="EMBL/GenBank/DDBJ databases">
        <authorList>
            <person name="Nowell W R."/>
        </authorList>
    </citation>
    <scope>NUCLEOTIDE SEQUENCE</scope>
</reference>
<evidence type="ECO:0000313" key="1">
    <source>
        <dbReference type="EMBL" id="CAF4661219.1"/>
    </source>
</evidence>
<proteinExistence type="predicted"/>
<organism evidence="1 2">
    <name type="scientific">Didymodactylos carnosus</name>
    <dbReference type="NCBI Taxonomy" id="1234261"/>
    <lineage>
        <taxon>Eukaryota</taxon>
        <taxon>Metazoa</taxon>
        <taxon>Spiralia</taxon>
        <taxon>Gnathifera</taxon>
        <taxon>Rotifera</taxon>
        <taxon>Eurotatoria</taxon>
        <taxon>Bdelloidea</taxon>
        <taxon>Philodinida</taxon>
        <taxon>Philodinidae</taxon>
        <taxon>Didymodactylos</taxon>
    </lineage>
</organism>
<sequence>MQFLVVWPPDSPEKRIEAQFQITVWGIRLARTVIYDEQSQL</sequence>
<accession>A0A8S3A8W5</accession>